<dbReference type="InterPro" id="IPR017853">
    <property type="entry name" value="GH"/>
</dbReference>
<dbReference type="GO" id="GO:0031012">
    <property type="term" value="C:extracellular matrix"/>
    <property type="evidence" value="ECO:0007669"/>
    <property type="project" value="TreeGrafter"/>
</dbReference>
<reference evidence="2 3" key="1">
    <citation type="journal article" date="2013" name="Nat. Commun.">
        <title>Genome analysis reveals insights into physiology and longevity of the Brandt's bat Myotis brandtii.</title>
        <authorList>
            <person name="Seim I."/>
            <person name="Fang X."/>
            <person name="Xiong Z."/>
            <person name="Lobanov A.V."/>
            <person name="Huang Z."/>
            <person name="Ma S."/>
            <person name="Feng Y."/>
            <person name="Turanov A.A."/>
            <person name="Zhu Y."/>
            <person name="Lenz T.L."/>
            <person name="Gerashchenko M.V."/>
            <person name="Fan D."/>
            <person name="Hee Yim S."/>
            <person name="Yao X."/>
            <person name="Jordan D."/>
            <person name="Xiong Y."/>
            <person name="Ma Y."/>
            <person name="Lyapunov A.N."/>
            <person name="Chen G."/>
            <person name="Kulakova O.I."/>
            <person name="Sun Y."/>
            <person name="Lee S.G."/>
            <person name="Bronson R.T."/>
            <person name="Moskalev A.A."/>
            <person name="Sunyaev S.R."/>
            <person name="Zhang G."/>
            <person name="Krogh A."/>
            <person name="Wang J."/>
            <person name="Gladyshev V.N."/>
        </authorList>
    </citation>
    <scope>NUCLEOTIDE SEQUENCE [LARGE SCALE GENOMIC DNA]</scope>
</reference>
<dbReference type="GO" id="GO:0030198">
    <property type="term" value="P:extracellular matrix organization"/>
    <property type="evidence" value="ECO:0007669"/>
    <property type="project" value="TreeGrafter"/>
</dbReference>
<dbReference type="AlphaFoldDB" id="S7NR09"/>
<dbReference type="PANTHER" id="PTHR46145">
    <property type="entry name" value="HEPARANASE"/>
    <property type="match status" value="1"/>
</dbReference>
<dbReference type="GO" id="GO:0005615">
    <property type="term" value="C:extracellular space"/>
    <property type="evidence" value="ECO:0007669"/>
    <property type="project" value="TreeGrafter"/>
</dbReference>
<dbReference type="EMBL" id="KE164716">
    <property type="protein sequence ID" value="EPQ19691.1"/>
    <property type="molecule type" value="Genomic_DNA"/>
</dbReference>
<accession>S7NR09</accession>
<protein>
    <submittedName>
        <fullName evidence="2">Heparanase-2</fullName>
    </submittedName>
</protein>
<gene>
    <name evidence="2" type="ORF">D623_10025689</name>
</gene>
<proteinExistence type="inferred from homology"/>
<organism evidence="2 3">
    <name type="scientific">Myotis brandtii</name>
    <name type="common">Brandt's bat</name>
    <dbReference type="NCBI Taxonomy" id="109478"/>
    <lineage>
        <taxon>Eukaryota</taxon>
        <taxon>Metazoa</taxon>
        <taxon>Chordata</taxon>
        <taxon>Craniata</taxon>
        <taxon>Vertebrata</taxon>
        <taxon>Euteleostomi</taxon>
        <taxon>Mammalia</taxon>
        <taxon>Eutheria</taxon>
        <taxon>Laurasiatheria</taxon>
        <taxon>Chiroptera</taxon>
        <taxon>Yangochiroptera</taxon>
        <taxon>Vespertilionidae</taxon>
        <taxon>Myotis</taxon>
    </lineage>
</organism>
<dbReference type="Pfam" id="PF03662">
    <property type="entry name" value="Glyco_hydro_79n"/>
    <property type="match status" value="1"/>
</dbReference>
<evidence type="ECO:0000313" key="3">
    <source>
        <dbReference type="Proteomes" id="UP000052978"/>
    </source>
</evidence>
<keyword evidence="3" id="KW-1185">Reference proteome</keyword>
<dbReference type="InterPro" id="IPR005199">
    <property type="entry name" value="Glyco_hydro_79"/>
</dbReference>
<evidence type="ECO:0000256" key="1">
    <source>
        <dbReference type="ARBA" id="ARBA00009800"/>
    </source>
</evidence>
<sequence>MKAKRKEDAISARSLDKLYNFADCSGLHLIFALNAMRRNPNNSWNSSSALSLLKYSASKKYNISWELGNEPNNYRTMHGRAVNGSQLGKDYIQLKSLLQPIRIYSRASLYGPNIGRPRKNVIALLDGCYIDGRVVKVMDFLKTRLLDTLSDQIRKIQKVVNTYTPGKKIWLEGVVTTSAGGTNNLSDSYAAGFLWLNTLGMLANQGIDVVIRHSFFDHGYNHLVDQNFNPLPETLVNVRYNMLKADGSMLAKIRYSRSPSLGEWLNEVHLQLDVDPYVTLRGFSQSTNFLSKAKEMERKLKKNGKSRDLGLSSD</sequence>
<dbReference type="GO" id="GO:0016798">
    <property type="term" value="F:hydrolase activity, acting on glycosyl bonds"/>
    <property type="evidence" value="ECO:0007669"/>
    <property type="project" value="InterPro"/>
</dbReference>
<dbReference type="Gene3D" id="3.20.20.80">
    <property type="entry name" value="Glycosidases"/>
    <property type="match status" value="1"/>
</dbReference>
<evidence type="ECO:0000313" key="2">
    <source>
        <dbReference type="EMBL" id="EPQ19691.1"/>
    </source>
</evidence>
<name>S7NR09_MYOBR</name>
<dbReference type="GO" id="GO:0016020">
    <property type="term" value="C:membrane"/>
    <property type="evidence" value="ECO:0007669"/>
    <property type="project" value="InterPro"/>
</dbReference>
<dbReference type="Proteomes" id="UP000052978">
    <property type="component" value="Unassembled WGS sequence"/>
</dbReference>
<dbReference type="FunFam" id="3.20.20.80:FF:000024">
    <property type="entry name" value="Heparanase 2"/>
    <property type="match status" value="1"/>
</dbReference>
<comment type="similarity">
    <text evidence="1">Belongs to the glycosyl hydrolase 79 family.</text>
</comment>
<dbReference type="PANTHER" id="PTHR46145:SF1">
    <property type="entry name" value="INACTIVE HEPARANASE-2"/>
    <property type="match status" value="1"/>
</dbReference>
<dbReference type="SUPFAM" id="SSF51445">
    <property type="entry name" value="(Trans)glycosidases"/>
    <property type="match status" value="1"/>
</dbReference>